<feature type="compositionally biased region" description="Basic and acidic residues" evidence="1">
    <location>
        <begin position="14"/>
        <end position="34"/>
    </location>
</feature>
<protein>
    <submittedName>
        <fullName evidence="2">Uncharacterized protein</fullName>
    </submittedName>
</protein>
<accession>A0A0E9W1N0</accession>
<sequence>MSVDTEAPGNGETTDARSHDKGQTGHARSHDPERLLTVTVSKKMPHFYF</sequence>
<proteinExistence type="predicted"/>
<evidence type="ECO:0000313" key="2">
    <source>
        <dbReference type="EMBL" id="JAH84226.1"/>
    </source>
</evidence>
<organism evidence="2">
    <name type="scientific">Anguilla anguilla</name>
    <name type="common">European freshwater eel</name>
    <name type="synonym">Muraena anguilla</name>
    <dbReference type="NCBI Taxonomy" id="7936"/>
    <lineage>
        <taxon>Eukaryota</taxon>
        <taxon>Metazoa</taxon>
        <taxon>Chordata</taxon>
        <taxon>Craniata</taxon>
        <taxon>Vertebrata</taxon>
        <taxon>Euteleostomi</taxon>
        <taxon>Actinopterygii</taxon>
        <taxon>Neopterygii</taxon>
        <taxon>Teleostei</taxon>
        <taxon>Anguilliformes</taxon>
        <taxon>Anguillidae</taxon>
        <taxon>Anguilla</taxon>
    </lineage>
</organism>
<dbReference type="AlphaFoldDB" id="A0A0E9W1N0"/>
<feature type="region of interest" description="Disordered" evidence="1">
    <location>
        <begin position="1"/>
        <end position="40"/>
    </location>
</feature>
<name>A0A0E9W1N0_ANGAN</name>
<reference evidence="2" key="2">
    <citation type="journal article" date="2015" name="Fish Shellfish Immunol.">
        <title>Early steps in the European eel (Anguilla anguilla)-Vibrio vulnificus interaction in the gills: Role of the RtxA13 toxin.</title>
        <authorList>
            <person name="Callol A."/>
            <person name="Pajuelo D."/>
            <person name="Ebbesson L."/>
            <person name="Teles M."/>
            <person name="MacKenzie S."/>
            <person name="Amaro C."/>
        </authorList>
    </citation>
    <scope>NUCLEOTIDE SEQUENCE</scope>
</reference>
<dbReference type="EMBL" id="GBXM01024351">
    <property type="protein sequence ID" value="JAH84226.1"/>
    <property type="molecule type" value="Transcribed_RNA"/>
</dbReference>
<evidence type="ECO:0000256" key="1">
    <source>
        <dbReference type="SAM" id="MobiDB-lite"/>
    </source>
</evidence>
<reference evidence="2" key="1">
    <citation type="submission" date="2014-11" db="EMBL/GenBank/DDBJ databases">
        <authorList>
            <person name="Amaro Gonzalez C."/>
        </authorList>
    </citation>
    <scope>NUCLEOTIDE SEQUENCE</scope>
</reference>